<dbReference type="EMBL" id="FNDQ01000006">
    <property type="protein sequence ID" value="SDH53302.1"/>
    <property type="molecule type" value="Genomic_DNA"/>
</dbReference>
<proteinExistence type="predicted"/>
<feature type="chain" id="PRO_5017340184" description="TonB protein C-terminal" evidence="1">
    <location>
        <begin position="33"/>
        <end position="283"/>
    </location>
</feature>
<evidence type="ECO:0000256" key="1">
    <source>
        <dbReference type="SAM" id="SignalP"/>
    </source>
</evidence>
<name>A0A1G8D6F6_9FLAO</name>
<accession>A0A1G8D6F6</accession>
<organism evidence="2 3">
    <name type="scientific">Myroides phaeus</name>
    <dbReference type="NCBI Taxonomy" id="702745"/>
    <lineage>
        <taxon>Bacteria</taxon>
        <taxon>Pseudomonadati</taxon>
        <taxon>Bacteroidota</taxon>
        <taxon>Flavobacteriia</taxon>
        <taxon>Flavobacteriales</taxon>
        <taxon>Flavobacteriaceae</taxon>
        <taxon>Myroides</taxon>
    </lineage>
</organism>
<evidence type="ECO:0000313" key="2">
    <source>
        <dbReference type="EMBL" id="SDH53302.1"/>
    </source>
</evidence>
<dbReference type="Proteomes" id="UP000243588">
    <property type="component" value="Unassembled WGS sequence"/>
</dbReference>
<gene>
    <name evidence="2" type="ORF">SAMN05421818_10620</name>
</gene>
<sequence>MFYALCLSTKHNTMKYTLIGVLSLLSVLSANAQTPKNYVEDTRNIAKGNIVMTELVKKGEDTTVVNYFDGIFPTTDTEGWTRKMVIKGEKQGKDYIVTSDVFTKDAAANSADEKRYSNSVRTYKYKDAKKYTTVTTFFIEDGLLETKISDHKQSRYECHNVEGTKVADASCFVTMNKENAAKNRELVTCALRDEAIDIYNEYKYTIPLVIMTQVSIDPKTGEKKLVFDDLTKFNISKEDNDVIAKRLTAVVDALSNDEFTFPKDRNGNVYPLNFSVPLKFRLK</sequence>
<dbReference type="AlphaFoldDB" id="A0A1G8D6F6"/>
<feature type="signal peptide" evidence="1">
    <location>
        <begin position="1"/>
        <end position="32"/>
    </location>
</feature>
<protein>
    <recommendedName>
        <fullName evidence="4">TonB protein C-terminal</fullName>
    </recommendedName>
</protein>
<evidence type="ECO:0008006" key="4">
    <source>
        <dbReference type="Google" id="ProtNLM"/>
    </source>
</evidence>
<keyword evidence="1" id="KW-0732">Signal</keyword>
<reference evidence="3" key="1">
    <citation type="submission" date="2016-10" db="EMBL/GenBank/DDBJ databases">
        <authorList>
            <person name="Varghese N."/>
            <person name="Submissions S."/>
        </authorList>
    </citation>
    <scope>NUCLEOTIDE SEQUENCE [LARGE SCALE GENOMIC DNA]</scope>
    <source>
        <strain evidence="3">DSM 23313</strain>
    </source>
</reference>
<keyword evidence="3" id="KW-1185">Reference proteome</keyword>
<evidence type="ECO:0000313" key="3">
    <source>
        <dbReference type="Proteomes" id="UP000243588"/>
    </source>
</evidence>